<dbReference type="GO" id="GO:0005886">
    <property type="term" value="C:plasma membrane"/>
    <property type="evidence" value="ECO:0007669"/>
    <property type="project" value="TreeGrafter"/>
</dbReference>
<dbReference type="PANTHER" id="PTHR23083:SF464">
    <property type="entry name" value="TETRATRICOPEPTIDE REPEAT DOMAIN 7, ISOFORM A"/>
    <property type="match status" value="1"/>
</dbReference>
<protein>
    <submittedName>
        <fullName evidence="5">TTC7</fullName>
    </submittedName>
</protein>
<sequence>MAAKVKPSRLEAEIEKCRAECCWQRALEFARQLVHKSPGLEYLVDFILGECKLEEYLENYAPCEKNINKAISELSEAESSLTRVAIGENRFKFDAQLLLVKINYCRGNYTGAYALLDKAGIDQVTVISPSIRFLRILAEGYAIKGLCLERMPPATTSKYKAAEKEEKIIYYFEKAGDLALLHLQEQERSQISGQMAVGQLPISPVNSNDVGLILETAIQQAPILHIKNGKLACGISRFRELLRAVESRFTQSLRQILARQLAEVLLRGVCEKTYIKLDVTQGSGESDIQNTNNAVPRKYAGDKLFMPVNEHEEALLLLLIAEAIATSNVVLNRSAEHSEFRQLTFKNVSTVYDLLAIALVKRAHFPLLAESYERAMRFSFDEFHIWYQFANSLICTGKYSRAVLVLNECARQQPKNPALLLQAARICIEYLYQYNDGIQFVQRAINIGGDHPLKSRLYVVLGVGYSMKANDMKMQEERQKQNSNALNAFYKAYQLDANDYLANFHLALQLAIQRQIPEAVQFVRNALKQCSDHIHSLHLLVLLLSAQKHYEEAVAFLETALQEYPENISLLLTKARLEEVCLGPEEALITCKHMLKLWKDLHEIHQDDFDSHSRGHVDRATFDKRSMAQMQLNEISDRDSGSIRAESIAASRVEHALSEVASSMNSTYLPKQGSQQIWMLQAQIWLHLAELYLSLDRSYEAEACVHETSAIFPLSYQVAFMKGRVHEHKKRYHEAKVCFENAISINPGHVKSLEHLGNVLHNLGNDRMAEKVLREAVNADTKSHQSWYCLGKVLHCLGQYEAASDCIQFAMDLEANSPIIPFTVIPRLLH</sequence>
<dbReference type="InterPro" id="IPR045819">
    <property type="entry name" value="TTC7_N"/>
</dbReference>
<dbReference type="EMBL" id="CAHIKZ030002722">
    <property type="protein sequence ID" value="CAE1291236.1"/>
    <property type="molecule type" value="Genomic_DNA"/>
</dbReference>
<dbReference type="Gene3D" id="1.25.40.10">
    <property type="entry name" value="Tetratricopeptide repeat domain"/>
    <property type="match status" value="2"/>
</dbReference>
<evidence type="ECO:0000313" key="6">
    <source>
        <dbReference type="Proteomes" id="UP000597762"/>
    </source>
</evidence>
<proteinExistence type="inferred from homology"/>
<comment type="similarity">
    <text evidence="2">Belongs to the YPP1 family.</text>
</comment>
<reference evidence="5" key="1">
    <citation type="submission" date="2021-01" db="EMBL/GenBank/DDBJ databases">
        <authorList>
            <person name="Li R."/>
            <person name="Bekaert M."/>
        </authorList>
    </citation>
    <scope>NUCLEOTIDE SEQUENCE</scope>
    <source>
        <strain evidence="5">Farmed</strain>
    </source>
</reference>
<gene>
    <name evidence="5" type="ORF">SPHA_48654</name>
</gene>
<dbReference type="InterPro" id="IPR011990">
    <property type="entry name" value="TPR-like_helical_dom_sf"/>
</dbReference>
<dbReference type="Proteomes" id="UP000597762">
    <property type="component" value="Unassembled WGS sequence"/>
</dbReference>
<keyword evidence="3" id="KW-0802">TPR repeat</keyword>
<evidence type="ECO:0000259" key="4">
    <source>
        <dbReference type="Pfam" id="PF19440"/>
    </source>
</evidence>
<dbReference type="InterPro" id="IPR051722">
    <property type="entry name" value="Endocytosis_PI4K-reg_protein"/>
</dbReference>
<evidence type="ECO:0000256" key="2">
    <source>
        <dbReference type="ARBA" id="ARBA00038251"/>
    </source>
</evidence>
<feature type="domain" description="Tetratricopeptide repeat protein 7 N-terminal" evidence="4">
    <location>
        <begin position="1"/>
        <end position="371"/>
    </location>
</feature>
<comment type="function">
    <text evidence="1">Involved in endocytosis.</text>
</comment>
<dbReference type="PROSITE" id="PS50005">
    <property type="entry name" value="TPR"/>
    <property type="match status" value="1"/>
</dbReference>
<dbReference type="SMART" id="SM00028">
    <property type="entry name" value="TPR"/>
    <property type="match status" value="7"/>
</dbReference>
<organism evidence="5 6">
    <name type="scientific">Acanthosepion pharaonis</name>
    <name type="common">Pharaoh cuttlefish</name>
    <name type="synonym">Sepia pharaonis</name>
    <dbReference type="NCBI Taxonomy" id="158019"/>
    <lineage>
        <taxon>Eukaryota</taxon>
        <taxon>Metazoa</taxon>
        <taxon>Spiralia</taxon>
        <taxon>Lophotrochozoa</taxon>
        <taxon>Mollusca</taxon>
        <taxon>Cephalopoda</taxon>
        <taxon>Coleoidea</taxon>
        <taxon>Decapodiformes</taxon>
        <taxon>Sepiida</taxon>
        <taxon>Sepiina</taxon>
        <taxon>Sepiidae</taxon>
        <taxon>Acanthosepion</taxon>
    </lineage>
</organism>
<evidence type="ECO:0000256" key="3">
    <source>
        <dbReference type="PROSITE-ProRule" id="PRU00339"/>
    </source>
</evidence>
<comment type="caution">
    <text evidence="5">The sequence shown here is derived from an EMBL/GenBank/DDBJ whole genome shotgun (WGS) entry which is preliminary data.</text>
</comment>
<accession>A0A812D3D7</accession>
<feature type="repeat" description="TPR" evidence="3">
    <location>
        <begin position="716"/>
        <end position="749"/>
    </location>
</feature>
<evidence type="ECO:0000256" key="1">
    <source>
        <dbReference type="ARBA" id="ARBA00002550"/>
    </source>
</evidence>
<keyword evidence="6" id="KW-1185">Reference proteome</keyword>
<dbReference type="OrthoDB" id="29013at2759"/>
<dbReference type="Pfam" id="PF13181">
    <property type="entry name" value="TPR_8"/>
    <property type="match status" value="3"/>
</dbReference>
<dbReference type="PANTHER" id="PTHR23083">
    <property type="entry name" value="TETRATRICOPEPTIDE REPEAT PROTEIN, TPR"/>
    <property type="match status" value="1"/>
</dbReference>
<dbReference type="GO" id="GO:0046854">
    <property type="term" value="P:phosphatidylinositol phosphate biosynthetic process"/>
    <property type="evidence" value="ECO:0007669"/>
    <property type="project" value="TreeGrafter"/>
</dbReference>
<dbReference type="SUPFAM" id="SSF48452">
    <property type="entry name" value="TPR-like"/>
    <property type="match status" value="3"/>
</dbReference>
<dbReference type="AlphaFoldDB" id="A0A812D3D7"/>
<name>A0A812D3D7_ACAPH</name>
<dbReference type="GO" id="GO:0072659">
    <property type="term" value="P:protein localization to plasma membrane"/>
    <property type="evidence" value="ECO:0007669"/>
    <property type="project" value="TreeGrafter"/>
</dbReference>
<dbReference type="FunFam" id="1.25.40.10:FF:000421">
    <property type="entry name" value="Tetratricopeptide repeat domain 7B"/>
    <property type="match status" value="1"/>
</dbReference>
<dbReference type="InterPro" id="IPR019734">
    <property type="entry name" value="TPR_rpt"/>
</dbReference>
<dbReference type="Pfam" id="PF19440">
    <property type="entry name" value="TTC7_N"/>
    <property type="match status" value="1"/>
</dbReference>
<evidence type="ECO:0000313" key="5">
    <source>
        <dbReference type="EMBL" id="CAE1291236.1"/>
    </source>
</evidence>